<accession>M6VMA6</accession>
<reference evidence="1" key="1">
    <citation type="journal article" date="2018" name="Sci. Rep.">
        <title>Characterization of LE3 and LE4, the only lytic phages known to infect the spirochete Leptospira.</title>
        <authorList>
            <person name="Schiettekatte O."/>
            <person name="Vincent A.T."/>
            <person name="Malosse C."/>
            <person name="Lechat P."/>
            <person name="Chamot-Rooke J."/>
            <person name="Veyrier F.J."/>
            <person name="Picardeau M."/>
            <person name="Bourhy P."/>
        </authorList>
    </citation>
    <scope>NUCLEOTIDE SEQUENCE</scope>
    <source>
        <plasmid evidence="1">p2_L200901116</plasmid>
    </source>
</reference>
<sequence length="63" mass="7311">MTPNDYTLDRVKTTLECFELRHGYTPNREEQIEILRAEGFDPDTLAFFREAASITPRHPEEAA</sequence>
<evidence type="ECO:0000313" key="1">
    <source>
        <dbReference type="EMBL" id="AVH81601.1"/>
    </source>
</evidence>
<protein>
    <submittedName>
        <fullName evidence="1">Uncharacterized protein</fullName>
    </submittedName>
</protein>
<proteinExistence type="predicted"/>
<name>M6VMA6_9LEPT</name>
<dbReference type="RefSeq" id="WP_002745882.1">
    <property type="nucleotide sequence ID" value="NZ_MF974398.1"/>
</dbReference>
<keyword evidence="1" id="KW-0614">Plasmid</keyword>
<dbReference type="AlphaFoldDB" id="M6VMA6"/>
<geneLocation type="plasmid" evidence="1">
    <name>p2_L200901116</name>
</geneLocation>
<organism evidence="1">
    <name type="scientific">Leptospira mayottensis 200901116</name>
    <dbReference type="NCBI Taxonomy" id="1192864"/>
    <lineage>
        <taxon>Bacteria</taxon>
        <taxon>Pseudomonadati</taxon>
        <taxon>Spirochaetota</taxon>
        <taxon>Spirochaetia</taxon>
        <taxon>Leptospirales</taxon>
        <taxon>Leptospiraceae</taxon>
        <taxon>Leptospira</taxon>
    </lineage>
</organism>
<dbReference type="EMBL" id="MF974398">
    <property type="protein sequence ID" value="AVH81601.1"/>
    <property type="molecule type" value="Genomic_DNA"/>
</dbReference>